<feature type="transmembrane region" description="Helical" evidence="1">
    <location>
        <begin position="282"/>
        <end position="299"/>
    </location>
</feature>
<dbReference type="NCBIfam" id="NF047510">
    <property type="entry name" value="LIC_10190_fam"/>
    <property type="match status" value="1"/>
</dbReference>
<name>A0ABN6N8X3_9BACT</name>
<dbReference type="EMBL" id="AP025592">
    <property type="protein sequence ID" value="BDG09664.1"/>
    <property type="molecule type" value="Genomic_DNA"/>
</dbReference>
<gene>
    <name evidence="3" type="ORF">AMPC_27770</name>
</gene>
<dbReference type="Proteomes" id="UP001162734">
    <property type="component" value="Chromosome"/>
</dbReference>
<protein>
    <recommendedName>
        <fullName evidence="2">DUF8201 domain-containing protein</fullName>
    </recommendedName>
</protein>
<evidence type="ECO:0000259" key="2">
    <source>
        <dbReference type="Pfam" id="PF26626"/>
    </source>
</evidence>
<feature type="transmembrane region" description="Helical" evidence="1">
    <location>
        <begin position="247"/>
        <end position="270"/>
    </location>
</feature>
<sequence length="530" mass="54104">MLRATLVALLWLPALLGLGTLVPAAAPPPLRAPLRGLFGLAVLGGAALLLNLAVPLGPGLSLAALGLGYVLLAWRLRPLAEGVAWWEPAGVAAATALLAAVSRPAGAHYDTGLYHLQLVKWALASRLLPGLALVHHRFGTASLWPQLCALLELPGVGAGESAAFAALLPAALAAWVALAALRLTAGPARLGALALAGAPLAVAAQPWELGGLGPDLALAILAYLALALWALALTARDEAGWAGPAALFLAAAAVAVKLSAAAVLAASLALAALRWRAAPRRAWAGAALAGAALLGLWAARSVVASGCLLYPAPASCLPVPWRVPDAIAGDLSAWTRSWARAPGHPPDEVLSSWDWLGPWAARMAADPALRLLGLSLLSGLALGASRRRRPSAGVVAAWAAALAAVAFWFATAPDPRFGLGPLAAAAVLPLAWGLAPLLERRAARAAALAGWVAAVGGLCAVQVSRIGPDRLPAEGWQPLPAPALLDRTTRSGLQVTAPLQGDQCWDAPLLCTPTPSPALEWRGRWFALAR</sequence>
<feature type="transmembrane region" description="Helical" evidence="1">
    <location>
        <begin position="60"/>
        <end position="77"/>
    </location>
</feature>
<feature type="transmembrane region" description="Helical" evidence="1">
    <location>
        <begin position="392"/>
        <end position="411"/>
    </location>
</feature>
<reference evidence="4" key="1">
    <citation type="journal article" date="2022" name="Int. J. Syst. Evol. Microbiol.">
        <title>Anaeromyxobacter oryzae sp. nov., Anaeromyxobacter diazotrophicus sp. nov. and Anaeromyxobacter paludicola sp. nov., isolated from paddy soils.</title>
        <authorList>
            <person name="Itoh H."/>
            <person name="Xu Z."/>
            <person name="Mise K."/>
            <person name="Masuda Y."/>
            <person name="Ushijima N."/>
            <person name="Hayakawa C."/>
            <person name="Shiratori Y."/>
            <person name="Senoo K."/>
        </authorList>
    </citation>
    <scope>NUCLEOTIDE SEQUENCE [LARGE SCALE GENOMIC DNA]</scope>
    <source>
        <strain evidence="4">Red630</strain>
    </source>
</reference>
<dbReference type="InterPro" id="IPR058514">
    <property type="entry name" value="DUF8201"/>
</dbReference>
<feature type="transmembrane region" description="Helical" evidence="1">
    <location>
        <begin position="445"/>
        <end position="463"/>
    </location>
</feature>
<keyword evidence="4" id="KW-1185">Reference proteome</keyword>
<dbReference type="InterPro" id="IPR058065">
    <property type="entry name" value="LIC_10190-like"/>
</dbReference>
<feature type="transmembrane region" description="Helical" evidence="1">
    <location>
        <begin position="216"/>
        <end position="235"/>
    </location>
</feature>
<keyword evidence="1" id="KW-1133">Transmembrane helix</keyword>
<feature type="domain" description="DUF8201" evidence="2">
    <location>
        <begin position="1"/>
        <end position="420"/>
    </location>
</feature>
<dbReference type="RefSeq" id="WP_248341939.1">
    <property type="nucleotide sequence ID" value="NZ_AP025592.1"/>
</dbReference>
<evidence type="ECO:0000313" key="4">
    <source>
        <dbReference type="Proteomes" id="UP001162734"/>
    </source>
</evidence>
<dbReference type="Pfam" id="PF26626">
    <property type="entry name" value="DUF8201"/>
    <property type="match status" value="1"/>
</dbReference>
<keyword evidence="1" id="KW-0472">Membrane</keyword>
<proteinExistence type="predicted"/>
<feature type="transmembrane region" description="Helical" evidence="1">
    <location>
        <begin position="83"/>
        <end position="101"/>
    </location>
</feature>
<feature type="transmembrane region" description="Helical" evidence="1">
    <location>
        <begin position="162"/>
        <end position="181"/>
    </location>
</feature>
<accession>A0ABN6N8X3</accession>
<keyword evidence="1" id="KW-0812">Transmembrane</keyword>
<organism evidence="3 4">
    <name type="scientific">Anaeromyxobacter paludicola</name>
    <dbReference type="NCBI Taxonomy" id="2918171"/>
    <lineage>
        <taxon>Bacteria</taxon>
        <taxon>Pseudomonadati</taxon>
        <taxon>Myxococcota</taxon>
        <taxon>Myxococcia</taxon>
        <taxon>Myxococcales</taxon>
        <taxon>Cystobacterineae</taxon>
        <taxon>Anaeromyxobacteraceae</taxon>
        <taxon>Anaeromyxobacter</taxon>
    </lineage>
</organism>
<evidence type="ECO:0000313" key="3">
    <source>
        <dbReference type="EMBL" id="BDG09664.1"/>
    </source>
</evidence>
<evidence type="ECO:0000256" key="1">
    <source>
        <dbReference type="SAM" id="Phobius"/>
    </source>
</evidence>
<feature type="transmembrane region" description="Helical" evidence="1">
    <location>
        <begin position="417"/>
        <end position="438"/>
    </location>
</feature>
<feature type="transmembrane region" description="Helical" evidence="1">
    <location>
        <begin position="187"/>
        <end position="204"/>
    </location>
</feature>